<dbReference type="Proteomes" id="UP000244655">
    <property type="component" value="Chromosome"/>
</dbReference>
<feature type="transmembrane region" description="Helical" evidence="9">
    <location>
        <begin position="253"/>
        <end position="285"/>
    </location>
</feature>
<evidence type="ECO:0000256" key="6">
    <source>
        <dbReference type="ARBA" id="ARBA00022989"/>
    </source>
</evidence>
<feature type="transmembrane region" description="Helical" evidence="9">
    <location>
        <begin position="306"/>
        <end position="325"/>
    </location>
</feature>
<keyword evidence="7 9" id="KW-0472">Membrane</keyword>
<dbReference type="InterPro" id="IPR018461">
    <property type="entry name" value="Na/H_Antiport_NhaC-like_C"/>
</dbReference>
<gene>
    <name evidence="11" type="ORF">CR532_03335</name>
</gene>
<name>A0A2S1LXI6_9SPIR</name>
<feature type="transmembrane region" description="Helical" evidence="9">
    <location>
        <begin position="12"/>
        <end position="32"/>
    </location>
</feature>
<keyword evidence="2" id="KW-0813">Transport</keyword>
<keyword evidence="6 9" id="KW-1133">Transmembrane helix</keyword>
<keyword evidence="5 9" id="KW-0812">Transmembrane</keyword>
<evidence type="ECO:0000256" key="8">
    <source>
        <dbReference type="ARBA" id="ARBA00038435"/>
    </source>
</evidence>
<dbReference type="AlphaFoldDB" id="A0A2S1LXI6"/>
<reference evidence="11 12" key="1">
    <citation type="submission" date="2018-01" db="EMBL/GenBank/DDBJ databases">
        <title>Genome sequence of Borrelia tachyglossi.</title>
        <authorList>
            <person name="Gofton A.W."/>
        </authorList>
    </citation>
    <scope>NUCLEOTIDE SEQUENCE [LARGE SCALE GENOMIC DNA]</scope>
    <source>
        <strain evidence="11 12">Bc-F10-1268</strain>
    </source>
</reference>
<dbReference type="GO" id="GO:0015297">
    <property type="term" value="F:antiporter activity"/>
    <property type="evidence" value="ECO:0007669"/>
    <property type="project" value="UniProtKB-KW"/>
</dbReference>
<protein>
    <submittedName>
        <fullName evidence="11">Sodium:proton antiporter</fullName>
    </submittedName>
</protein>
<sequence length="456" mass="49504">MKNIDIYVKPRFLGLLPFIVFVVIYLGTGVYLEFRGVEMAFYQLPASVAMLIASITGFLSFKGKFEDKIHTFVEGASQYDIILMCLIFLLAGAFSTLCKEIGSVEAFASIGLRYVGTRWVVSGIFLVTCFITFAAGTSVGAIVTIAPIAFEVANRSGVNLSLMAAAVMCGSVFGDNLSLISDTTIVASRTQGSNIVDVFKASVVYALPAAILAFFGLYVISNKISNIDFISNNINNAEVLIDNPLNLIKVAPYFVIVVLALTGLNVFFVLFVGIVIASVISIFNANLQFLDVMKKISEGFLGMGDLIFLSILTGGVSFIVIRNGGVSWILVKLKALIRGRSSAEFVIASLSSVVDVLLANNTVAILICGKVAKEISIENNIPPHRSSSLLDMFSCMFQGLIPYGAQMIILVRFFDGFVSPISIILFSIYQLFLLLFVILSIVGLDIKSFVWSFDRH</sequence>
<evidence type="ECO:0000256" key="5">
    <source>
        <dbReference type="ARBA" id="ARBA00022692"/>
    </source>
</evidence>
<feature type="transmembrane region" description="Helical" evidence="9">
    <location>
        <begin position="198"/>
        <end position="220"/>
    </location>
</feature>
<dbReference type="PANTHER" id="PTHR33451:SF3">
    <property type="entry name" value="MALATE-2H(+)_NA(+)-LACTATE ANTIPORTER"/>
    <property type="match status" value="1"/>
</dbReference>
<keyword evidence="4" id="KW-1003">Cell membrane</keyword>
<dbReference type="PANTHER" id="PTHR33451">
    <property type="entry name" value="MALATE-2H(+)/NA(+)-LACTATE ANTIPORTER"/>
    <property type="match status" value="1"/>
</dbReference>
<dbReference type="GO" id="GO:0005886">
    <property type="term" value="C:plasma membrane"/>
    <property type="evidence" value="ECO:0007669"/>
    <property type="project" value="UniProtKB-SubCell"/>
</dbReference>
<keyword evidence="3" id="KW-0050">Antiport</keyword>
<proteinExistence type="inferred from homology"/>
<dbReference type="OrthoDB" id="9790605at2"/>
<evidence type="ECO:0000256" key="9">
    <source>
        <dbReference type="SAM" id="Phobius"/>
    </source>
</evidence>
<feature type="domain" description="Na+/H+ antiporter NhaC-like C-terminal" evidence="10">
    <location>
        <begin position="12"/>
        <end position="219"/>
    </location>
</feature>
<feature type="transmembrane region" description="Helical" evidence="9">
    <location>
        <begin position="81"/>
        <end position="98"/>
    </location>
</feature>
<evidence type="ECO:0000256" key="2">
    <source>
        <dbReference type="ARBA" id="ARBA00022448"/>
    </source>
</evidence>
<dbReference type="EMBL" id="CP025785">
    <property type="protein sequence ID" value="AWG42992.1"/>
    <property type="molecule type" value="Genomic_DNA"/>
</dbReference>
<feature type="transmembrane region" description="Helical" evidence="9">
    <location>
        <begin position="119"/>
        <end position="150"/>
    </location>
</feature>
<evidence type="ECO:0000313" key="12">
    <source>
        <dbReference type="Proteomes" id="UP000244655"/>
    </source>
</evidence>
<feature type="transmembrane region" description="Helical" evidence="9">
    <location>
        <begin position="39"/>
        <end position="61"/>
    </location>
</feature>
<organism evidence="11 12">
    <name type="scientific">Candidatus Borreliella tachyglossi</name>
    <dbReference type="NCBI Taxonomy" id="1964448"/>
    <lineage>
        <taxon>Bacteria</taxon>
        <taxon>Pseudomonadati</taxon>
        <taxon>Spirochaetota</taxon>
        <taxon>Spirochaetia</taxon>
        <taxon>Spirochaetales</taxon>
        <taxon>Borreliaceae</taxon>
        <taxon>Borreliella</taxon>
    </lineage>
</organism>
<comment type="subcellular location">
    <subcellularLocation>
        <location evidence="1">Cell membrane</location>
        <topology evidence="1">Multi-pass membrane protein</topology>
    </subcellularLocation>
</comment>
<dbReference type="RefSeq" id="WP_108729391.1">
    <property type="nucleotide sequence ID" value="NZ_CP025785.1"/>
</dbReference>
<evidence type="ECO:0000256" key="1">
    <source>
        <dbReference type="ARBA" id="ARBA00004651"/>
    </source>
</evidence>
<keyword evidence="12" id="KW-1185">Reference proteome</keyword>
<evidence type="ECO:0000256" key="4">
    <source>
        <dbReference type="ARBA" id="ARBA00022475"/>
    </source>
</evidence>
<evidence type="ECO:0000259" key="10">
    <source>
        <dbReference type="Pfam" id="PF03553"/>
    </source>
</evidence>
<evidence type="ECO:0000313" key="11">
    <source>
        <dbReference type="EMBL" id="AWG42992.1"/>
    </source>
</evidence>
<dbReference type="Pfam" id="PF03553">
    <property type="entry name" value="Na_H_antiporter"/>
    <property type="match status" value="1"/>
</dbReference>
<accession>A0A2S1LXI6</accession>
<comment type="similarity">
    <text evidence="8">Belongs to the NhaC Na(+)/H(+) (TC 2.A.35) antiporter family.</text>
</comment>
<feature type="transmembrane region" description="Helical" evidence="9">
    <location>
        <begin position="423"/>
        <end position="446"/>
    </location>
</feature>
<evidence type="ECO:0000256" key="7">
    <source>
        <dbReference type="ARBA" id="ARBA00023136"/>
    </source>
</evidence>
<evidence type="ECO:0000256" key="3">
    <source>
        <dbReference type="ARBA" id="ARBA00022449"/>
    </source>
</evidence>
<feature type="transmembrane region" description="Helical" evidence="9">
    <location>
        <begin position="389"/>
        <end position="411"/>
    </location>
</feature>
<dbReference type="InterPro" id="IPR052180">
    <property type="entry name" value="NhaC_Na-H+_Antiporter"/>
</dbReference>